<evidence type="ECO:0000256" key="7">
    <source>
        <dbReference type="ARBA" id="ARBA00022989"/>
    </source>
</evidence>
<keyword evidence="18" id="KW-1185">Reference proteome</keyword>
<evidence type="ECO:0000256" key="8">
    <source>
        <dbReference type="ARBA" id="ARBA00023002"/>
    </source>
</evidence>
<dbReference type="Gene3D" id="1.20.1550.10">
    <property type="entry name" value="DsbB-like"/>
    <property type="match status" value="1"/>
</dbReference>
<dbReference type="InterPro" id="IPR003752">
    <property type="entry name" value="DiS_bond_form_DsbB/BdbC"/>
</dbReference>
<comment type="subunit">
    <text evidence="14">Interacts with DsbL.</text>
</comment>
<gene>
    <name evidence="17" type="primary">dsbB</name>
    <name evidence="17" type="ORF">CIG1485E_0540</name>
</gene>
<dbReference type="GO" id="GO:0006457">
    <property type="term" value="P:protein folding"/>
    <property type="evidence" value="ECO:0007669"/>
    <property type="project" value="InterPro"/>
</dbReference>
<comment type="function">
    <text evidence="12">Required for disulfide bond formation in some proteins. Part of a redox system composed of DsbI and DsbL that mediates formation of an essential disulfide bond in AssT.</text>
</comment>
<dbReference type="Pfam" id="PF02600">
    <property type="entry name" value="DsbB"/>
    <property type="match status" value="1"/>
</dbReference>
<dbReference type="PANTHER" id="PTHR36570">
    <property type="entry name" value="DISULFIDE BOND FORMATION PROTEIN B"/>
    <property type="match status" value="1"/>
</dbReference>
<feature type="transmembrane region" description="Helical" evidence="16">
    <location>
        <begin position="175"/>
        <end position="199"/>
    </location>
</feature>
<dbReference type="RefSeq" id="WP_038453439.1">
    <property type="nucleotide sequence ID" value="NZ_CP009043.1"/>
</dbReference>
<dbReference type="GO" id="GO:0015035">
    <property type="term" value="F:protein-disulfide reductase activity"/>
    <property type="evidence" value="ECO:0007669"/>
    <property type="project" value="InterPro"/>
</dbReference>
<keyword evidence="6" id="KW-0249">Electron transport</keyword>
<keyword evidence="9 16" id="KW-0472">Membrane</keyword>
<dbReference type="InterPro" id="IPR050183">
    <property type="entry name" value="DsbB"/>
</dbReference>
<keyword evidence="2" id="KW-0813">Transport</keyword>
<evidence type="ECO:0000256" key="4">
    <source>
        <dbReference type="ARBA" id="ARBA00022519"/>
    </source>
</evidence>
<evidence type="ECO:0000256" key="11">
    <source>
        <dbReference type="ARBA" id="ARBA00023284"/>
    </source>
</evidence>
<keyword evidence="7 16" id="KW-1133">Transmembrane helix</keyword>
<dbReference type="NCBIfam" id="NF003304">
    <property type="entry name" value="PRK04307.1"/>
    <property type="match status" value="1"/>
</dbReference>
<dbReference type="PATRIC" id="fig|1244531.5.peg.550"/>
<keyword evidence="10" id="KW-1015">Disulfide bond</keyword>
<dbReference type="EMBL" id="CP009043">
    <property type="protein sequence ID" value="AII14405.1"/>
    <property type="molecule type" value="Genomic_DNA"/>
</dbReference>
<dbReference type="Proteomes" id="UP000028486">
    <property type="component" value="Chromosome"/>
</dbReference>
<feature type="transmembrane region" description="Helical" evidence="16">
    <location>
        <begin position="12"/>
        <end position="33"/>
    </location>
</feature>
<proteinExistence type="inferred from homology"/>
<dbReference type="AlphaFoldDB" id="A0A076F870"/>
<keyword evidence="11" id="KW-0676">Redox-active center</keyword>
<keyword evidence="3" id="KW-1003">Cell membrane</keyword>
<evidence type="ECO:0000313" key="17">
    <source>
        <dbReference type="EMBL" id="AII14405.1"/>
    </source>
</evidence>
<dbReference type="InterPro" id="IPR023380">
    <property type="entry name" value="DsbB-like_sf"/>
</dbReference>
<evidence type="ECO:0000256" key="13">
    <source>
        <dbReference type="ARBA" id="ARBA00038060"/>
    </source>
</evidence>
<keyword evidence="5 16" id="KW-0812">Transmembrane</keyword>
<evidence type="ECO:0000256" key="10">
    <source>
        <dbReference type="ARBA" id="ARBA00023157"/>
    </source>
</evidence>
<evidence type="ECO:0000256" key="1">
    <source>
        <dbReference type="ARBA" id="ARBA00004429"/>
    </source>
</evidence>
<dbReference type="HOGENOM" id="CLU_090583_1_0_7"/>
<keyword evidence="4" id="KW-0997">Cell inner membrane</keyword>
<name>A0A076F870_9BACT</name>
<comment type="subcellular location">
    <subcellularLocation>
        <location evidence="1">Cell inner membrane</location>
        <topology evidence="1">Multi-pass membrane protein</topology>
    </subcellularLocation>
</comment>
<evidence type="ECO:0000256" key="2">
    <source>
        <dbReference type="ARBA" id="ARBA00022448"/>
    </source>
</evidence>
<evidence type="ECO:0000256" key="15">
    <source>
        <dbReference type="ARBA" id="ARBA00039389"/>
    </source>
</evidence>
<accession>A0A076F870</accession>
<evidence type="ECO:0000256" key="16">
    <source>
        <dbReference type="SAM" id="Phobius"/>
    </source>
</evidence>
<dbReference type="eggNOG" id="COG1495">
    <property type="taxonomic scope" value="Bacteria"/>
</dbReference>
<protein>
    <recommendedName>
        <fullName evidence="15">Putative protein-disulfide oxidoreductase DsbI</fullName>
    </recommendedName>
</protein>
<feature type="transmembrane region" description="Helical" evidence="16">
    <location>
        <begin position="45"/>
        <end position="63"/>
    </location>
</feature>
<reference evidence="18" key="1">
    <citation type="journal article" date="2014" name="Genome Announc.">
        <title>Complete Genome Sequence of Campylobacter iguaniorum Strain 1485ET, Isolated from a Bearded Dragon (Pogona vitticeps).</title>
        <authorList>
            <person name="Gilbert M.J."/>
            <person name="Miller W.G."/>
            <person name="Yee E."/>
            <person name="Kik M."/>
            <person name="Wagenaar J.A."/>
            <person name="Duim B."/>
        </authorList>
    </citation>
    <scope>NUCLEOTIDE SEQUENCE [LARGE SCALE GENOMIC DNA]</scope>
    <source>
        <strain evidence="18">1485E</strain>
    </source>
</reference>
<dbReference type="KEGG" id="caj:CIG1485E_0540"/>
<evidence type="ECO:0000256" key="3">
    <source>
        <dbReference type="ARBA" id="ARBA00022475"/>
    </source>
</evidence>
<evidence type="ECO:0000256" key="14">
    <source>
        <dbReference type="ARBA" id="ARBA00038526"/>
    </source>
</evidence>
<feature type="transmembrane region" description="Helical" evidence="16">
    <location>
        <begin position="75"/>
        <end position="99"/>
    </location>
</feature>
<sequence>MKHIQSLQDERAIWLFMSVIMGGLVVLAHSFFQNYLYMPPCEQCVYIRFSMSVMAIGGLIAAINPKKVILKLAGYIFGFYGAITGIMYCLRLNAVHIAVHAGNPFGVKGCSSFPTFPFNLPLDSWLPGLFKPTGDCGFDNPLVPDGVSLSSIQAWFVDLYANGWYLLPSLEFMNMAIACLIVYAIAIILLGVMFFSWIIRLKK</sequence>
<dbReference type="PANTHER" id="PTHR36570:SF1">
    <property type="entry name" value="PROTEIN-DISULFIDE OXIDOREDUCTASE DSBI"/>
    <property type="match status" value="1"/>
</dbReference>
<evidence type="ECO:0000256" key="5">
    <source>
        <dbReference type="ARBA" id="ARBA00022692"/>
    </source>
</evidence>
<evidence type="ECO:0000256" key="12">
    <source>
        <dbReference type="ARBA" id="ARBA00037310"/>
    </source>
</evidence>
<evidence type="ECO:0000313" key="18">
    <source>
        <dbReference type="Proteomes" id="UP000028486"/>
    </source>
</evidence>
<keyword evidence="8" id="KW-0560">Oxidoreductase</keyword>
<dbReference type="STRING" id="1244531.CIG2463D_0540"/>
<organism evidence="17 18">
    <name type="scientific">Campylobacter iguaniorum</name>
    <dbReference type="NCBI Taxonomy" id="1244531"/>
    <lineage>
        <taxon>Bacteria</taxon>
        <taxon>Pseudomonadati</taxon>
        <taxon>Campylobacterota</taxon>
        <taxon>Epsilonproteobacteria</taxon>
        <taxon>Campylobacterales</taxon>
        <taxon>Campylobacteraceae</taxon>
        <taxon>Campylobacter</taxon>
    </lineage>
</organism>
<dbReference type="OrthoDB" id="5393791at2"/>
<evidence type="ECO:0000256" key="6">
    <source>
        <dbReference type="ARBA" id="ARBA00022982"/>
    </source>
</evidence>
<dbReference type="SUPFAM" id="SSF158442">
    <property type="entry name" value="DsbB-like"/>
    <property type="match status" value="1"/>
</dbReference>
<comment type="similarity">
    <text evidence="13">Belongs to the DsbB family. DsbI subfamily.</text>
</comment>
<dbReference type="GO" id="GO:0005886">
    <property type="term" value="C:plasma membrane"/>
    <property type="evidence" value="ECO:0007669"/>
    <property type="project" value="UniProtKB-SubCell"/>
</dbReference>
<evidence type="ECO:0000256" key="9">
    <source>
        <dbReference type="ARBA" id="ARBA00023136"/>
    </source>
</evidence>